<keyword evidence="4" id="KW-0732">Signal</keyword>
<evidence type="ECO:0000313" key="7">
    <source>
        <dbReference type="Proteomes" id="UP001140206"/>
    </source>
</evidence>
<keyword evidence="3" id="KW-0378">Hydrolase</keyword>
<feature type="chain" id="PRO_5043462668" evidence="4">
    <location>
        <begin position="26"/>
        <end position="403"/>
    </location>
</feature>
<dbReference type="GO" id="GO:0004190">
    <property type="term" value="F:aspartic-type endopeptidase activity"/>
    <property type="evidence" value="ECO:0007669"/>
    <property type="project" value="InterPro"/>
</dbReference>
<dbReference type="InterPro" id="IPR001969">
    <property type="entry name" value="Aspartic_peptidase_AS"/>
</dbReference>
<dbReference type="InterPro" id="IPR032861">
    <property type="entry name" value="TAXi_N"/>
</dbReference>
<dbReference type="AlphaFoldDB" id="A0AAV8HQQ5"/>
<dbReference type="InterPro" id="IPR032799">
    <property type="entry name" value="TAXi_C"/>
</dbReference>
<dbReference type="Proteomes" id="UP001140206">
    <property type="component" value="Chromosome 1"/>
</dbReference>
<dbReference type="Pfam" id="PF14541">
    <property type="entry name" value="TAXi_C"/>
    <property type="match status" value="1"/>
</dbReference>
<gene>
    <name evidence="6" type="ORF">LUZ62_031485</name>
</gene>
<evidence type="ECO:0000256" key="3">
    <source>
        <dbReference type="ARBA" id="ARBA00022801"/>
    </source>
</evidence>
<dbReference type="InterPro" id="IPR021109">
    <property type="entry name" value="Peptidase_aspartic_dom_sf"/>
</dbReference>
<evidence type="ECO:0000259" key="5">
    <source>
        <dbReference type="PROSITE" id="PS51767"/>
    </source>
</evidence>
<dbReference type="PANTHER" id="PTHR47967:SF128">
    <property type="entry name" value="ASPARTIC PROTEINASE CDR1-LIKE"/>
    <property type="match status" value="1"/>
</dbReference>
<dbReference type="InterPro" id="IPR034164">
    <property type="entry name" value="Pepsin-like_dom"/>
</dbReference>
<evidence type="ECO:0000256" key="4">
    <source>
        <dbReference type="SAM" id="SignalP"/>
    </source>
</evidence>
<accession>A0AAV8HQQ5</accession>
<name>A0AAV8HQQ5_9POAL</name>
<dbReference type="EMBL" id="JAMFTS010000001">
    <property type="protein sequence ID" value="KAJ4818919.1"/>
    <property type="molecule type" value="Genomic_DNA"/>
</dbReference>
<dbReference type="PANTHER" id="PTHR47967">
    <property type="entry name" value="OS07G0603500 PROTEIN-RELATED"/>
    <property type="match status" value="1"/>
</dbReference>
<dbReference type="Gene3D" id="2.40.70.10">
    <property type="entry name" value="Acid Proteases"/>
    <property type="match status" value="2"/>
</dbReference>
<dbReference type="Pfam" id="PF14543">
    <property type="entry name" value="TAXi_N"/>
    <property type="match status" value="1"/>
</dbReference>
<evidence type="ECO:0000256" key="1">
    <source>
        <dbReference type="ARBA" id="ARBA00007447"/>
    </source>
</evidence>
<dbReference type="SUPFAM" id="SSF50630">
    <property type="entry name" value="Acid proteases"/>
    <property type="match status" value="1"/>
</dbReference>
<feature type="domain" description="Peptidase A1" evidence="5">
    <location>
        <begin position="74"/>
        <end position="399"/>
    </location>
</feature>
<comment type="caution">
    <text evidence="6">The sequence shown here is derived from an EMBL/GenBank/DDBJ whole genome shotgun (WGS) entry which is preliminary data.</text>
</comment>
<dbReference type="GO" id="GO:0005576">
    <property type="term" value="C:extracellular region"/>
    <property type="evidence" value="ECO:0007669"/>
    <property type="project" value="TreeGrafter"/>
</dbReference>
<dbReference type="CDD" id="cd05471">
    <property type="entry name" value="pepsin_like"/>
    <property type="match status" value="1"/>
</dbReference>
<dbReference type="PROSITE" id="PS51767">
    <property type="entry name" value="PEPTIDASE_A1"/>
    <property type="match status" value="1"/>
</dbReference>
<keyword evidence="7" id="KW-1185">Reference proteome</keyword>
<evidence type="ECO:0000256" key="2">
    <source>
        <dbReference type="ARBA" id="ARBA00022670"/>
    </source>
</evidence>
<protein>
    <submittedName>
        <fullName evidence="6">Eukaryotic aspartyl protease family protein</fullName>
    </submittedName>
</protein>
<organism evidence="6 7">
    <name type="scientific">Rhynchospora pubera</name>
    <dbReference type="NCBI Taxonomy" id="906938"/>
    <lineage>
        <taxon>Eukaryota</taxon>
        <taxon>Viridiplantae</taxon>
        <taxon>Streptophyta</taxon>
        <taxon>Embryophyta</taxon>
        <taxon>Tracheophyta</taxon>
        <taxon>Spermatophyta</taxon>
        <taxon>Magnoliopsida</taxon>
        <taxon>Liliopsida</taxon>
        <taxon>Poales</taxon>
        <taxon>Cyperaceae</taxon>
        <taxon>Cyperoideae</taxon>
        <taxon>Rhynchosporeae</taxon>
        <taxon>Rhynchospora</taxon>
    </lineage>
</organism>
<sequence>MMVQRILCFCTIAVLILFNTGVCNSLTQRSSTISSGFSVNITSKLPPKHRSSFIKPTKLDSMSFYLTIWSESIYMAQILIGTPSDTFFVHLDTGSPITWIQDKYCNPCVNNTFPGYDASQSSSVSPIDCDDGFCYVEHVTTACDEYNDCTIELNYLDSTYAKGEYRLESLSFLKSEGGYIRETVPIGFATNTSVRYNDGAVGIMGLSRHSGSFINLLHVRYLSFCLPTAFTSKVGGLKFGLEADLKGVIVPMIQGDSFYSLNLKSLNFDGQQIDGFGNQKVIFDTGSTMTLVPKNLFDPVLKKILNKYVYLEEVKGALGSRYCNYGSTTPYIPPITWKFQGLEIVSTSKTLFIVYPNGGRPVFCFNIVGTTSNEIIFSSFLMQNINFGIDIGRNLMYIQPNSC</sequence>
<dbReference type="InterPro" id="IPR051708">
    <property type="entry name" value="Plant_Aspart_Prot_A1"/>
</dbReference>
<dbReference type="PROSITE" id="PS00141">
    <property type="entry name" value="ASP_PROTEASE"/>
    <property type="match status" value="1"/>
</dbReference>
<dbReference type="InterPro" id="IPR033121">
    <property type="entry name" value="PEPTIDASE_A1"/>
</dbReference>
<evidence type="ECO:0000313" key="6">
    <source>
        <dbReference type="EMBL" id="KAJ4818919.1"/>
    </source>
</evidence>
<keyword evidence="2 6" id="KW-0645">Protease</keyword>
<comment type="similarity">
    <text evidence="1">Belongs to the peptidase A1 family.</text>
</comment>
<dbReference type="GO" id="GO:0006508">
    <property type="term" value="P:proteolysis"/>
    <property type="evidence" value="ECO:0007669"/>
    <property type="project" value="UniProtKB-KW"/>
</dbReference>
<feature type="signal peptide" evidence="4">
    <location>
        <begin position="1"/>
        <end position="25"/>
    </location>
</feature>
<proteinExistence type="inferred from homology"/>
<reference evidence="6" key="1">
    <citation type="submission" date="2022-08" db="EMBL/GenBank/DDBJ databases">
        <authorList>
            <person name="Marques A."/>
        </authorList>
    </citation>
    <scope>NUCLEOTIDE SEQUENCE</scope>
    <source>
        <strain evidence="6">RhyPub2mFocal</strain>
        <tissue evidence="6">Leaves</tissue>
    </source>
</reference>